<organism evidence="1 2">
    <name type="scientific">Herbaspirillum frisingense</name>
    <dbReference type="NCBI Taxonomy" id="92645"/>
    <lineage>
        <taxon>Bacteria</taxon>
        <taxon>Pseudomonadati</taxon>
        <taxon>Pseudomonadota</taxon>
        <taxon>Betaproteobacteria</taxon>
        <taxon>Burkholderiales</taxon>
        <taxon>Oxalobacteraceae</taxon>
        <taxon>Herbaspirillum</taxon>
    </lineage>
</organism>
<dbReference type="AlphaFoldDB" id="A0A7V8FVW0"/>
<comment type="caution">
    <text evidence="1">The sequence shown here is derived from an EMBL/GenBank/DDBJ whole genome shotgun (WGS) entry which is preliminary data.</text>
</comment>
<sequence>MKSRDTMPKIAAFVDQVRLAFGTEHINVQMQRGVRGEPVFHAWENGFEVGTPLERGKVAVKFDQYGVAYVVSLDGEDDAGSN</sequence>
<name>A0A7V8FVW0_9BURK</name>
<proteinExistence type="predicted"/>
<accession>A0A7V8FVW0</accession>
<reference evidence="2" key="1">
    <citation type="journal article" date="2020" name="MBio">
        <title>Horizontal gene transfer to a defensive symbiont with a reduced genome amongst a multipartite beetle microbiome.</title>
        <authorList>
            <person name="Waterworth S.C."/>
            <person name="Florez L.V."/>
            <person name="Rees E.R."/>
            <person name="Hertweck C."/>
            <person name="Kaltenpoth M."/>
            <person name="Kwan J.C."/>
        </authorList>
    </citation>
    <scope>NUCLEOTIDE SEQUENCE [LARGE SCALE GENOMIC DNA]</scope>
</reference>
<gene>
    <name evidence="1" type="ORF">GAK35_02763</name>
</gene>
<protein>
    <submittedName>
        <fullName evidence="1">Uncharacterized protein</fullName>
    </submittedName>
</protein>
<evidence type="ECO:0000313" key="2">
    <source>
        <dbReference type="Proteomes" id="UP000462435"/>
    </source>
</evidence>
<dbReference type="EMBL" id="WNDX01000085">
    <property type="protein sequence ID" value="KAF1042390.1"/>
    <property type="molecule type" value="Genomic_DNA"/>
</dbReference>
<dbReference type="Proteomes" id="UP000462435">
    <property type="component" value="Unassembled WGS sequence"/>
</dbReference>
<evidence type="ECO:0000313" key="1">
    <source>
        <dbReference type="EMBL" id="KAF1042390.1"/>
    </source>
</evidence>